<dbReference type="InterPro" id="IPR018961">
    <property type="entry name" value="DnaJ_homolog_subfam-C_membr-28"/>
</dbReference>
<organism evidence="2 3">
    <name type="scientific">Chitinimonas prasina</name>
    <dbReference type="NCBI Taxonomy" id="1434937"/>
    <lineage>
        <taxon>Bacteria</taxon>
        <taxon>Pseudomonadati</taxon>
        <taxon>Pseudomonadota</taxon>
        <taxon>Betaproteobacteria</taxon>
        <taxon>Neisseriales</taxon>
        <taxon>Chitinibacteraceae</taxon>
        <taxon>Chitinimonas</taxon>
    </lineage>
</organism>
<accession>A0ABQ5Y9M5</accession>
<dbReference type="EMBL" id="BSOG01000001">
    <property type="protein sequence ID" value="GLR11646.1"/>
    <property type="molecule type" value="Genomic_DNA"/>
</dbReference>
<gene>
    <name evidence="2" type="ORF">GCM10007907_04360</name>
</gene>
<dbReference type="Proteomes" id="UP001156706">
    <property type="component" value="Unassembled WGS sequence"/>
</dbReference>
<evidence type="ECO:0000313" key="2">
    <source>
        <dbReference type="EMBL" id="GLR11646.1"/>
    </source>
</evidence>
<evidence type="ECO:0000313" key="3">
    <source>
        <dbReference type="Proteomes" id="UP001156706"/>
    </source>
</evidence>
<comment type="caution">
    <text evidence="2">The sequence shown here is derived from an EMBL/GenBank/DDBJ whole genome shotgun (WGS) entry which is preliminary data.</text>
</comment>
<evidence type="ECO:0000259" key="1">
    <source>
        <dbReference type="Pfam" id="PF09350"/>
    </source>
</evidence>
<protein>
    <recommendedName>
        <fullName evidence="1">DnaJ homologue subfamily C member 28 conserved domain-containing protein</fullName>
    </recommendedName>
</protein>
<proteinExistence type="predicted"/>
<reference evidence="3" key="1">
    <citation type="journal article" date="2019" name="Int. J. Syst. Evol. Microbiol.">
        <title>The Global Catalogue of Microorganisms (GCM) 10K type strain sequencing project: providing services to taxonomists for standard genome sequencing and annotation.</title>
        <authorList>
            <consortium name="The Broad Institute Genomics Platform"/>
            <consortium name="The Broad Institute Genome Sequencing Center for Infectious Disease"/>
            <person name="Wu L."/>
            <person name="Ma J."/>
        </authorList>
    </citation>
    <scope>NUCLEOTIDE SEQUENCE [LARGE SCALE GENOMIC DNA]</scope>
    <source>
        <strain evidence="3">NBRC 110044</strain>
    </source>
</reference>
<feature type="domain" description="DnaJ homologue subfamily C member 28 conserved" evidence="1">
    <location>
        <begin position="16"/>
        <end position="75"/>
    </location>
</feature>
<keyword evidence="3" id="KW-1185">Reference proteome</keyword>
<name>A0ABQ5Y9M5_9NEIS</name>
<dbReference type="RefSeq" id="WP_284194792.1">
    <property type="nucleotide sequence ID" value="NZ_BSOG01000001.1"/>
</dbReference>
<dbReference type="Pfam" id="PF09350">
    <property type="entry name" value="DJC28_CD"/>
    <property type="match status" value="1"/>
</dbReference>
<sequence length="111" mass="12593">MSKTLKTFDDEIAAYIRSNEQNGELRQAPSWGKPLANDDGFDATPEDLRMGYKMLKSAGYVPPEVEMMNKLSAMRVQLSILNPCCSEAEELRQEIRELQLKVTLQLESLRA</sequence>